<protein>
    <recommendedName>
        <fullName evidence="11">Potassium channel domain-containing protein</fullName>
    </recommendedName>
</protein>
<accession>A0AAN9C2X8</accession>
<feature type="transmembrane region" description="Helical" evidence="10">
    <location>
        <begin position="333"/>
        <end position="355"/>
    </location>
</feature>
<keyword evidence="6 10" id="KW-0472">Membrane</keyword>
<keyword evidence="3 8" id="KW-0812">Transmembrane</keyword>
<dbReference type="Proteomes" id="UP001374579">
    <property type="component" value="Unassembled WGS sequence"/>
</dbReference>
<dbReference type="GO" id="GO:0005886">
    <property type="term" value="C:plasma membrane"/>
    <property type="evidence" value="ECO:0007669"/>
    <property type="project" value="TreeGrafter"/>
</dbReference>
<feature type="domain" description="Potassium channel" evidence="11">
    <location>
        <begin position="343"/>
        <end position="421"/>
    </location>
</feature>
<keyword evidence="4 10" id="KW-1133">Transmembrane helix</keyword>
<evidence type="ECO:0000256" key="7">
    <source>
        <dbReference type="ARBA" id="ARBA00023303"/>
    </source>
</evidence>
<sequence>MGTKKEDGCCKKFAKFAFSHIGLSAMVVLYCVAGGFIFEHLEKNNEEQICYESQSEYKPMEIKTINSTMKIFTDYGGIATDSNRDLMERQIRSILETFRSNTLAIGYDGRECSKYGQVDGPVYEWSWAGGLMFSVTVVSTIGYGHIAPKTVWGRLVCIAYAVLGIPLMLLCLANIGDVLADIFRFIYSKICCCGCCKGRKKKNAQQDNTLAGPQQKQLGSSDDKWNNDPHSVLCVSAGGGIGEKGGSAPMGTEFSRLPTKSPTDSTGTSDNNKTSRPSSGSSGKRPISPPGRAVKIVPLDVKTLHNRPIKNEPVILDDDSDDEDDDDLDEKKITVPLTITMIVIGGYIFGGAVLFGLWEGWDWLQSAYFCFITLSTIGFGDVVPGTDFENSQAQAQLMLGSIYVLFGMAILSMCFSLMQDEIIAKFRWIGQKLGIVEKDSD</sequence>
<comment type="caution">
    <text evidence="12">The sequence shown here is derived from an EMBL/GenBank/DDBJ whole genome shotgun (WGS) entry which is preliminary data.</text>
</comment>
<name>A0AAN9C2X8_9CAEN</name>
<feature type="compositionally biased region" description="Polar residues" evidence="9">
    <location>
        <begin position="258"/>
        <end position="274"/>
    </location>
</feature>
<evidence type="ECO:0000259" key="11">
    <source>
        <dbReference type="Pfam" id="PF07885"/>
    </source>
</evidence>
<comment type="similarity">
    <text evidence="8">Belongs to the two pore domain potassium channel (TC 1.A.1.8) family.</text>
</comment>
<feature type="transmembrane region" description="Helical" evidence="10">
    <location>
        <begin position="21"/>
        <end position="38"/>
    </location>
</feature>
<dbReference type="GO" id="GO:0030322">
    <property type="term" value="P:stabilization of membrane potential"/>
    <property type="evidence" value="ECO:0007669"/>
    <property type="project" value="TreeGrafter"/>
</dbReference>
<evidence type="ECO:0000256" key="1">
    <source>
        <dbReference type="ARBA" id="ARBA00004141"/>
    </source>
</evidence>
<gene>
    <name evidence="12" type="ORF">V1264_002165</name>
</gene>
<feature type="region of interest" description="Disordered" evidence="9">
    <location>
        <begin position="206"/>
        <end position="227"/>
    </location>
</feature>
<dbReference type="PANTHER" id="PTHR11003:SF334">
    <property type="entry name" value="FI03418P"/>
    <property type="match status" value="1"/>
</dbReference>
<keyword evidence="5 8" id="KW-0406">Ion transport</keyword>
<evidence type="ECO:0000256" key="9">
    <source>
        <dbReference type="SAM" id="MobiDB-lite"/>
    </source>
</evidence>
<feature type="transmembrane region" description="Helical" evidence="10">
    <location>
        <begin position="397"/>
        <end position="418"/>
    </location>
</feature>
<comment type="subcellular location">
    <subcellularLocation>
        <location evidence="1">Membrane</location>
        <topology evidence="1">Multi-pass membrane protein</topology>
    </subcellularLocation>
</comment>
<dbReference type="InterPro" id="IPR003280">
    <property type="entry name" value="2pore_dom_K_chnl"/>
</dbReference>
<dbReference type="Gene3D" id="1.10.287.70">
    <property type="match status" value="1"/>
</dbReference>
<dbReference type="Pfam" id="PF07885">
    <property type="entry name" value="Ion_trans_2"/>
    <property type="match status" value="2"/>
</dbReference>
<evidence type="ECO:0000256" key="3">
    <source>
        <dbReference type="ARBA" id="ARBA00022692"/>
    </source>
</evidence>
<dbReference type="AlphaFoldDB" id="A0AAN9C2X8"/>
<organism evidence="12 13">
    <name type="scientific">Littorina saxatilis</name>
    <dbReference type="NCBI Taxonomy" id="31220"/>
    <lineage>
        <taxon>Eukaryota</taxon>
        <taxon>Metazoa</taxon>
        <taxon>Spiralia</taxon>
        <taxon>Lophotrochozoa</taxon>
        <taxon>Mollusca</taxon>
        <taxon>Gastropoda</taxon>
        <taxon>Caenogastropoda</taxon>
        <taxon>Littorinimorpha</taxon>
        <taxon>Littorinoidea</taxon>
        <taxon>Littorinidae</taxon>
        <taxon>Littorina</taxon>
    </lineage>
</organism>
<evidence type="ECO:0000256" key="2">
    <source>
        <dbReference type="ARBA" id="ARBA00022448"/>
    </source>
</evidence>
<evidence type="ECO:0000256" key="10">
    <source>
        <dbReference type="SAM" id="Phobius"/>
    </source>
</evidence>
<feature type="compositionally biased region" description="Polar residues" evidence="9">
    <location>
        <begin position="206"/>
        <end position="220"/>
    </location>
</feature>
<keyword evidence="13" id="KW-1185">Reference proteome</keyword>
<keyword evidence="2 8" id="KW-0813">Transport</keyword>
<evidence type="ECO:0000256" key="5">
    <source>
        <dbReference type="ARBA" id="ARBA00023065"/>
    </source>
</evidence>
<feature type="domain" description="Potassium channel" evidence="11">
    <location>
        <begin position="122"/>
        <end position="179"/>
    </location>
</feature>
<dbReference type="GO" id="GO:0022841">
    <property type="term" value="F:potassium ion leak channel activity"/>
    <property type="evidence" value="ECO:0007669"/>
    <property type="project" value="TreeGrafter"/>
</dbReference>
<evidence type="ECO:0000313" key="13">
    <source>
        <dbReference type="Proteomes" id="UP001374579"/>
    </source>
</evidence>
<feature type="transmembrane region" description="Helical" evidence="10">
    <location>
        <begin position="155"/>
        <end position="175"/>
    </location>
</feature>
<dbReference type="GO" id="GO:0015271">
    <property type="term" value="F:outward rectifier potassium channel activity"/>
    <property type="evidence" value="ECO:0007669"/>
    <property type="project" value="TreeGrafter"/>
</dbReference>
<dbReference type="PRINTS" id="PR01333">
    <property type="entry name" value="2POREKCHANEL"/>
</dbReference>
<dbReference type="PANTHER" id="PTHR11003">
    <property type="entry name" value="POTASSIUM CHANNEL, SUBFAMILY K"/>
    <property type="match status" value="1"/>
</dbReference>
<reference evidence="12 13" key="1">
    <citation type="submission" date="2024-02" db="EMBL/GenBank/DDBJ databases">
        <title>Chromosome-scale genome assembly of the rough periwinkle Littorina saxatilis.</title>
        <authorList>
            <person name="De Jode A."/>
            <person name="Faria R."/>
            <person name="Formenti G."/>
            <person name="Sims Y."/>
            <person name="Smith T.P."/>
            <person name="Tracey A."/>
            <person name="Wood J.M.D."/>
            <person name="Zagrodzka Z.B."/>
            <person name="Johannesson K."/>
            <person name="Butlin R.K."/>
            <person name="Leder E.H."/>
        </authorList>
    </citation>
    <scope>NUCLEOTIDE SEQUENCE [LARGE SCALE GENOMIC DNA]</scope>
    <source>
        <strain evidence="12">Snail1</strain>
        <tissue evidence="12">Muscle</tissue>
    </source>
</reference>
<dbReference type="EMBL" id="JBAMIC010000001">
    <property type="protein sequence ID" value="KAK7116497.1"/>
    <property type="molecule type" value="Genomic_DNA"/>
</dbReference>
<feature type="compositionally biased region" description="Low complexity" evidence="9">
    <location>
        <begin position="275"/>
        <end position="292"/>
    </location>
</feature>
<keyword evidence="7 8" id="KW-0407">Ion channel</keyword>
<feature type="region of interest" description="Disordered" evidence="9">
    <location>
        <begin position="245"/>
        <end position="292"/>
    </location>
</feature>
<evidence type="ECO:0000256" key="6">
    <source>
        <dbReference type="ARBA" id="ARBA00023136"/>
    </source>
</evidence>
<dbReference type="SUPFAM" id="SSF81324">
    <property type="entry name" value="Voltage-gated potassium channels"/>
    <property type="match status" value="2"/>
</dbReference>
<dbReference type="InterPro" id="IPR013099">
    <property type="entry name" value="K_chnl_dom"/>
</dbReference>
<proteinExistence type="inferred from homology"/>
<feature type="transmembrane region" description="Helical" evidence="10">
    <location>
        <begin position="125"/>
        <end position="143"/>
    </location>
</feature>
<evidence type="ECO:0000256" key="8">
    <source>
        <dbReference type="RuleBase" id="RU003857"/>
    </source>
</evidence>
<evidence type="ECO:0000313" key="12">
    <source>
        <dbReference type="EMBL" id="KAK7116497.1"/>
    </source>
</evidence>
<evidence type="ECO:0000256" key="4">
    <source>
        <dbReference type="ARBA" id="ARBA00022989"/>
    </source>
</evidence>
<feature type="transmembrane region" description="Helical" evidence="10">
    <location>
        <begin position="367"/>
        <end position="385"/>
    </location>
</feature>